<evidence type="ECO:0000313" key="1">
    <source>
        <dbReference type="EMBL" id="COX92874.1"/>
    </source>
</evidence>
<accession>A0A655JR93</accession>
<evidence type="ECO:0000313" key="2">
    <source>
        <dbReference type="Proteomes" id="UP000044938"/>
    </source>
</evidence>
<organism evidence="1 2">
    <name type="scientific">Mycobacterium tuberculosis</name>
    <dbReference type="NCBI Taxonomy" id="1773"/>
    <lineage>
        <taxon>Bacteria</taxon>
        <taxon>Bacillati</taxon>
        <taxon>Actinomycetota</taxon>
        <taxon>Actinomycetes</taxon>
        <taxon>Mycobacteriales</taxon>
        <taxon>Mycobacteriaceae</taxon>
        <taxon>Mycobacterium</taxon>
        <taxon>Mycobacterium tuberculosis complex</taxon>
    </lineage>
</organism>
<dbReference type="Proteomes" id="UP000044938">
    <property type="component" value="Unassembled WGS sequence"/>
</dbReference>
<dbReference type="EMBL" id="CSAJ01001380">
    <property type="protein sequence ID" value="COX92874.1"/>
    <property type="molecule type" value="Genomic_DNA"/>
</dbReference>
<gene>
    <name evidence="1" type="ORF">ERS007720_05012</name>
</gene>
<reference evidence="1 2" key="1">
    <citation type="submission" date="2015-03" db="EMBL/GenBank/DDBJ databases">
        <authorList>
            <consortium name="Pathogen Informatics"/>
        </authorList>
    </citation>
    <scope>NUCLEOTIDE SEQUENCE [LARGE SCALE GENOMIC DNA]</scope>
    <source>
        <strain evidence="1 2">M09401471</strain>
    </source>
</reference>
<protein>
    <submittedName>
        <fullName evidence="1">Uncharacterized protein</fullName>
    </submittedName>
</protein>
<dbReference type="AlphaFoldDB" id="A0A655JR93"/>
<sequence length="37" mass="4239">MPGRFIPSRGFGSDDGWKRARGNRIVKSFRPLSGFWV</sequence>
<proteinExistence type="predicted"/>
<name>A0A655JR93_MYCTX</name>